<reference evidence="1 2" key="1">
    <citation type="submission" date="2021-02" db="EMBL/GenBank/DDBJ databases">
        <title>Streptomyces spirodelae sp. nov., isolated from duckweed.</title>
        <authorList>
            <person name="Saimee Y."/>
            <person name="Duangmal K."/>
        </authorList>
    </citation>
    <scope>NUCLEOTIDE SEQUENCE [LARGE SCALE GENOMIC DNA]</scope>
    <source>
        <strain evidence="1 2">DW4-2</strain>
    </source>
</reference>
<keyword evidence="2" id="KW-1185">Reference proteome</keyword>
<dbReference type="EMBL" id="JAFFZN010000012">
    <property type="protein sequence ID" value="MBO8186706.1"/>
    <property type="molecule type" value="Genomic_DNA"/>
</dbReference>
<evidence type="ECO:0000313" key="2">
    <source>
        <dbReference type="Proteomes" id="UP001518976"/>
    </source>
</evidence>
<gene>
    <name evidence="1" type="ORF">JW592_14730</name>
</gene>
<sequence length="88" mass="10127">MPTVALMWEAKAAPGRAPELLSWARDQHLPPSPVPCERREHFTAPGDRVLVITWWQGDYDTTVPELPDPPPALTARPVHRWRFERVHD</sequence>
<accession>A0ABS3WUA3</accession>
<proteinExistence type="predicted"/>
<protein>
    <submittedName>
        <fullName evidence="1">Uncharacterized protein</fullName>
    </submittedName>
</protein>
<name>A0ABS3WUA3_9ACTN</name>
<dbReference type="RefSeq" id="WP_209265517.1">
    <property type="nucleotide sequence ID" value="NZ_JAFFZN010000012.1"/>
</dbReference>
<organism evidence="1 2">
    <name type="scientific">Streptomyces spirodelae</name>
    <dbReference type="NCBI Taxonomy" id="2812904"/>
    <lineage>
        <taxon>Bacteria</taxon>
        <taxon>Bacillati</taxon>
        <taxon>Actinomycetota</taxon>
        <taxon>Actinomycetes</taxon>
        <taxon>Kitasatosporales</taxon>
        <taxon>Streptomycetaceae</taxon>
        <taxon>Streptomyces</taxon>
    </lineage>
</organism>
<comment type="caution">
    <text evidence="1">The sequence shown here is derived from an EMBL/GenBank/DDBJ whole genome shotgun (WGS) entry which is preliminary data.</text>
</comment>
<evidence type="ECO:0000313" key="1">
    <source>
        <dbReference type="EMBL" id="MBO8186706.1"/>
    </source>
</evidence>
<dbReference type="Proteomes" id="UP001518976">
    <property type="component" value="Unassembled WGS sequence"/>
</dbReference>